<evidence type="ECO:0000313" key="3">
    <source>
        <dbReference type="Proteomes" id="UP000271889"/>
    </source>
</evidence>
<evidence type="ECO:0000256" key="1">
    <source>
        <dbReference type="SAM" id="MobiDB-lite"/>
    </source>
</evidence>
<dbReference type="SUPFAM" id="SSF57716">
    <property type="entry name" value="Glucocorticoid receptor-like (DNA-binding domain)"/>
    <property type="match status" value="1"/>
</dbReference>
<dbReference type="AlphaFoldDB" id="A0A3P7P340"/>
<organism evidence="2 3">
    <name type="scientific">Cylicostephanus goldi</name>
    <name type="common">Nematode worm</name>
    <dbReference type="NCBI Taxonomy" id="71465"/>
    <lineage>
        <taxon>Eukaryota</taxon>
        <taxon>Metazoa</taxon>
        <taxon>Ecdysozoa</taxon>
        <taxon>Nematoda</taxon>
        <taxon>Chromadorea</taxon>
        <taxon>Rhabditida</taxon>
        <taxon>Rhabditina</taxon>
        <taxon>Rhabditomorpha</taxon>
        <taxon>Strongyloidea</taxon>
        <taxon>Strongylidae</taxon>
        <taxon>Cylicostephanus</taxon>
    </lineage>
</organism>
<dbReference type="Proteomes" id="UP000271889">
    <property type="component" value="Unassembled WGS sequence"/>
</dbReference>
<sequence length="186" mass="20808">MPAFASSSRFPIKFSGDYSVREKLMKTENGPQGRHNISKGSAPSETEPTVIYSSIPPDVNMDSMSRATKSSIVGEMLRITKGPGGKLRIFACEPTDESSLPSVYDRGQNSSCVVCHRTIEDREMFLNFPDDLDRRRLWGNMLGFKYSDMLRLRDGSVMLSTGDICTDHFSEECFRLPENNVAFCLG</sequence>
<feature type="compositionally biased region" description="Polar residues" evidence="1">
    <location>
        <begin position="38"/>
        <end position="47"/>
    </location>
</feature>
<dbReference type="EMBL" id="UYRV01130533">
    <property type="protein sequence ID" value="VDN36951.1"/>
    <property type="molecule type" value="Genomic_DNA"/>
</dbReference>
<proteinExistence type="predicted"/>
<evidence type="ECO:0000313" key="2">
    <source>
        <dbReference type="EMBL" id="VDN36951.1"/>
    </source>
</evidence>
<dbReference type="OrthoDB" id="5871148at2759"/>
<feature type="region of interest" description="Disordered" evidence="1">
    <location>
        <begin position="26"/>
        <end position="48"/>
    </location>
</feature>
<evidence type="ECO:0008006" key="4">
    <source>
        <dbReference type="Google" id="ProtNLM"/>
    </source>
</evidence>
<keyword evidence="3" id="KW-1185">Reference proteome</keyword>
<gene>
    <name evidence="2" type="ORF">CGOC_LOCUS13346</name>
</gene>
<protein>
    <recommendedName>
        <fullName evidence="4">THAP-type domain-containing protein</fullName>
    </recommendedName>
</protein>
<reference evidence="2 3" key="1">
    <citation type="submission" date="2018-11" db="EMBL/GenBank/DDBJ databases">
        <authorList>
            <consortium name="Pathogen Informatics"/>
        </authorList>
    </citation>
    <scope>NUCLEOTIDE SEQUENCE [LARGE SCALE GENOMIC DNA]</scope>
</reference>
<name>A0A3P7P340_CYLGO</name>
<accession>A0A3P7P340</accession>